<proteinExistence type="predicted"/>
<feature type="region of interest" description="Disordered" evidence="1">
    <location>
        <begin position="78"/>
        <end position="106"/>
    </location>
</feature>
<protein>
    <submittedName>
        <fullName evidence="2">Uncharacterized protein</fullName>
    </submittedName>
</protein>
<organism evidence="2 3">
    <name type="scientific">Plasmopara halstedii</name>
    <name type="common">Downy mildew of sunflower</name>
    <dbReference type="NCBI Taxonomy" id="4781"/>
    <lineage>
        <taxon>Eukaryota</taxon>
        <taxon>Sar</taxon>
        <taxon>Stramenopiles</taxon>
        <taxon>Oomycota</taxon>
        <taxon>Peronosporomycetes</taxon>
        <taxon>Peronosporales</taxon>
        <taxon>Peronosporaceae</taxon>
        <taxon>Plasmopara</taxon>
    </lineage>
</organism>
<evidence type="ECO:0000256" key="1">
    <source>
        <dbReference type="SAM" id="MobiDB-lite"/>
    </source>
</evidence>
<dbReference type="EMBL" id="CCYD01000468">
    <property type="protein sequence ID" value="CEG40090.1"/>
    <property type="molecule type" value="Genomic_DNA"/>
</dbReference>
<evidence type="ECO:0000313" key="3">
    <source>
        <dbReference type="Proteomes" id="UP000054928"/>
    </source>
</evidence>
<dbReference type="Proteomes" id="UP000054928">
    <property type="component" value="Unassembled WGS sequence"/>
</dbReference>
<evidence type="ECO:0000313" key="2">
    <source>
        <dbReference type="EMBL" id="CEG40090.1"/>
    </source>
</evidence>
<dbReference type="GeneID" id="36405364"/>
<sequence>MDGTTAVPNMEKHDLRIVESFDATVGMKFAERHQIVMAEVLKSEAIKYISASTEAVLSTHQGDDGEIDDQGRYVSGKRREHNATQYPSRPPLGSELNCWSHRDNTE</sequence>
<dbReference type="RefSeq" id="XP_024576459.1">
    <property type="nucleotide sequence ID" value="XM_024725710.1"/>
</dbReference>
<accession>A0A0P1AG53</accession>
<name>A0A0P1AG53_PLAHL</name>
<dbReference type="AlphaFoldDB" id="A0A0P1AG53"/>
<reference evidence="3" key="1">
    <citation type="submission" date="2014-09" db="EMBL/GenBank/DDBJ databases">
        <authorList>
            <person name="Sharma Rahul"/>
            <person name="Thines Marco"/>
        </authorList>
    </citation>
    <scope>NUCLEOTIDE SEQUENCE [LARGE SCALE GENOMIC DNA]</scope>
</reference>
<keyword evidence="3" id="KW-1185">Reference proteome</keyword>